<dbReference type="FunFam" id="1.10.10.10:FF:000028">
    <property type="entry name" value="Fumarate/nitrate reduction transcriptional regulator Fnr"/>
    <property type="match status" value="1"/>
</dbReference>
<feature type="domain" description="Cyclic nucleotide-binding" evidence="4">
    <location>
        <begin position="1"/>
        <end position="94"/>
    </location>
</feature>
<dbReference type="SMART" id="SM00419">
    <property type="entry name" value="HTH_CRP"/>
    <property type="match status" value="1"/>
</dbReference>
<keyword evidence="2" id="KW-0238">DNA-binding</keyword>
<dbReference type="Gene3D" id="2.60.120.10">
    <property type="entry name" value="Jelly Rolls"/>
    <property type="match status" value="1"/>
</dbReference>
<keyword evidence="1" id="KW-0805">Transcription regulation</keyword>
<dbReference type="PANTHER" id="PTHR24567">
    <property type="entry name" value="CRP FAMILY TRANSCRIPTIONAL REGULATORY PROTEIN"/>
    <property type="match status" value="1"/>
</dbReference>
<feature type="domain" description="HTH crp-type" evidence="5">
    <location>
        <begin position="108"/>
        <end position="183"/>
    </location>
</feature>
<dbReference type="GO" id="GO:0003677">
    <property type="term" value="F:DNA binding"/>
    <property type="evidence" value="ECO:0007669"/>
    <property type="project" value="UniProtKB-KW"/>
</dbReference>
<dbReference type="InterPro" id="IPR014710">
    <property type="entry name" value="RmlC-like_jellyroll"/>
</dbReference>
<dbReference type="Proteomes" id="UP000626148">
    <property type="component" value="Unassembled WGS sequence"/>
</dbReference>
<dbReference type="SUPFAM" id="SSF46785">
    <property type="entry name" value="Winged helix' DNA-binding domain"/>
    <property type="match status" value="1"/>
</dbReference>
<dbReference type="PROSITE" id="PS00042">
    <property type="entry name" value="HTH_CRP_1"/>
    <property type="match status" value="1"/>
</dbReference>
<comment type="caution">
    <text evidence="6">The sequence shown here is derived from an EMBL/GenBank/DDBJ whole genome shotgun (WGS) entry which is preliminary data.</text>
</comment>
<gene>
    <name evidence="6" type="primary">anr</name>
    <name evidence="6" type="ORF">GCM10007392_32390</name>
</gene>
<dbReference type="InterPro" id="IPR050397">
    <property type="entry name" value="Env_Response_Regulators"/>
</dbReference>
<evidence type="ECO:0000256" key="2">
    <source>
        <dbReference type="ARBA" id="ARBA00023125"/>
    </source>
</evidence>
<protein>
    <submittedName>
        <fullName evidence="6">Transcriptional activator protein anr</fullName>
    </submittedName>
</protein>
<keyword evidence="7" id="KW-1185">Reference proteome</keyword>
<dbReference type="PRINTS" id="PR00034">
    <property type="entry name" value="HTHCRP"/>
</dbReference>
<dbReference type="EMBL" id="BMXR01000008">
    <property type="protein sequence ID" value="GGX62055.1"/>
    <property type="molecule type" value="Genomic_DNA"/>
</dbReference>
<reference evidence="6" key="1">
    <citation type="journal article" date="2014" name="Int. J. Syst. Evol. Microbiol.">
        <title>Complete genome sequence of Corynebacterium casei LMG S-19264T (=DSM 44701T), isolated from a smear-ripened cheese.</title>
        <authorList>
            <consortium name="US DOE Joint Genome Institute (JGI-PGF)"/>
            <person name="Walter F."/>
            <person name="Albersmeier A."/>
            <person name="Kalinowski J."/>
            <person name="Ruckert C."/>
        </authorList>
    </citation>
    <scope>NUCLEOTIDE SEQUENCE</scope>
    <source>
        <strain evidence="6">KCTC 22169</strain>
    </source>
</reference>
<dbReference type="InterPro" id="IPR018335">
    <property type="entry name" value="Tscrpt_reg_HTH_Crp-type_CS"/>
</dbReference>
<evidence type="ECO:0000256" key="3">
    <source>
        <dbReference type="ARBA" id="ARBA00023163"/>
    </source>
</evidence>
<evidence type="ECO:0000259" key="4">
    <source>
        <dbReference type="PROSITE" id="PS50042"/>
    </source>
</evidence>
<dbReference type="SUPFAM" id="SSF51206">
    <property type="entry name" value="cAMP-binding domain-like"/>
    <property type="match status" value="1"/>
</dbReference>
<proteinExistence type="predicted"/>
<sequence length="203" mass="22670">MIFHQGDPFDSIFAVRTGTVKTFTLTREGEEQITGFHLASELIGLDSYDSVTFPASAKALETTNICEIPVDRLDDLSGQLPELRRQMMRLMGKELREEQQMMLLLSKKSAEERLASFLLNLAARFKRRGYSGTTFRLTMSRSDIANYLGMAVETVSRVFTRFQKQGILTDTGNAKDIQIAEVSALVDMASLADCERVELGLSA</sequence>
<dbReference type="AlphaFoldDB" id="A0A918KFT9"/>
<evidence type="ECO:0000259" key="5">
    <source>
        <dbReference type="PROSITE" id="PS51063"/>
    </source>
</evidence>
<dbReference type="NCBIfam" id="NF008365">
    <property type="entry name" value="PRK11161.1"/>
    <property type="match status" value="1"/>
</dbReference>
<name>A0A918KFT9_9GAMM</name>
<dbReference type="PROSITE" id="PS50042">
    <property type="entry name" value="CNMP_BINDING_3"/>
    <property type="match status" value="1"/>
</dbReference>
<dbReference type="CDD" id="cd00038">
    <property type="entry name" value="CAP_ED"/>
    <property type="match status" value="1"/>
</dbReference>
<evidence type="ECO:0000313" key="7">
    <source>
        <dbReference type="Proteomes" id="UP000626148"/>
    </source>
</evidence>
<dbReference type="InterPro" id="IPR000595">
    <property type="entry name" value="cNMP-bd_dom"/>
</dbReference>
<dbReference type="InterPro" id="IPR036388">
    <property type="entry name" value="WH-like_DNA-bd_sf"/>
</dbReference>
<dbReference type="PANTHER" id="PTHR24567:SF75">
    <property type="entry name" value="FUMARATE AND NITRATE REDUCTION REGULATORY PROTEIN"/>
    <property type="match status" value="1"/>
</dbReference>
<dbReference type="GO" id="GO:0003700">
    <property type="term" value="F:DNA-binding transcription factor activity"/>
    <property type="evidence" value="ECO:0007669"/>
    <property type="project" value="InterPro"/>
</dbReference>
<dbReference type="InterPro" id="IPR018490">
    <property type="entry name" value="cNMP-bd_dom_sf"/>
</dbReference>
<dbReference type="PROSITE" id="PS51063">
    <property type="entry name" value="HTH_CRP_2"/>
    <property type="match status" value="1"/>
</dbReference>
<dbReference type="Gene3D" id="1.10.10.10">
    <property type="entry name" value="Winged helix-like DNA-binding domain superfamily/Winged helix DNA-binding domain"/>
    <property type="match status" value="1"/>
</dbReference>
<organism evidence="6 7">
    <name type="scientific">Saccharospirillum salsuginis</name>
    <dbReference type="NCBI Taxonomy" id="418750"/>
    <lineage>
        <taxon>Bacteria</taxon>
        <taxon>Pseudomonadati</taxon>
        <taxon>Pseudomonadota</taxon>
        <taxon>Gammaproteobacteria</taxon>
        <taxon>Oceanospirillales</taxon>
        <taxon>Saccharospirillaceae</taxon>
        <taxon>Saccharospirillum</taxon>
    </lineage>
</organism>
<dbReference type="InterPro" id="IPR012318">
    <property type="entry name" value="HTH_CRP"/>
</dbReference>
<reference evidence="6" key="2">
    <citation type="submission" date="2020-09" db="EMBL/GenBank/DDBJ databases">
        <authorList>
            <person name="Sun Q."/>
            <person name="Kim S."/>
        </authorList>
    </citation>
    <scope>NUCLEOTIDE SEQUENCE</scope>
    <source>
        <strain evidence="6">KCTC 22169</strain>
    </source>
</reference>
<evidence type="ECO:0000256" key="1">
    <source>
        <dbReference type="ARBA" id="ARBA00023015"/>
    </source>
</evidence>
<evidence type="ECO:0000313" key="6">
    <source>
        <dbReference type="EMBL" id="GGX62055.1"/>
    </source>
</evidence>
<dbReference type="Pfam" id="PF13545">
    <property type="entry name" value="HTH_Crp_2"/>
    <property type="match status" value="1"/>
</dbReference>
<dbReference type="Pfam" id="PF00027">
    <property type="entry name" value="cNMP_binding"/>
    <property type="match status" value="1"/>
</dbReference>
<dbReference type="InterPro" id="IPR036390">
    <property type="entry name" value="WH_DNA-bd_sf"/>
</dbReference>
<dbReference type="GO" id="GO:0005829">
    <property type="term" value="C:cytosol"/>
    <property type="evidence" value="ECO:0007669"/>
    <property type="project" value="TreeGrafter"/>
</dbReference>
<dbReference type="CDD" id="cd00092">
    <property type="entry name" value="HTH_CRP"/>
    <property type="match status" value="1"/>
</dbReference>
<accession>A0A918KFT9</accession>
<keyword evidence="3" id="KW-0804">Transcription</keyword>